<feature type="region of interest" description="Disordered" evidence="1">
    <location>
        <begin position="50"/>
        <end position="85"/>
    </location>
</feature>
<sequence length="85" mass="9408">MSPGPLTSNREKKDASAPSREAPVLFSRPWPPSWFVRGSVLLRFCASKFEPQSGQPSTARPAASPHLQPLRWLGWGPSDLQDVPR</sequence>
<dbReference type="AlphaFoldDB" id="A0AAV7RWZ0"/>
<evidence type="ECO:0000313" key="2">
    <source>
        <dbReference type="EMBL" id="KAJ1156131.1"/>
    </source>
</evidence>
<feature type="region of interest" description="Disordered" evidence="1">
    <location>
        <begin position="1"/>
        <end position="23"/>
    </location>
</feature>
<dbReference type="EMBL" id="JANPWB010000009">
    <property type="protein sequence ID" value="KAJ1156131.1"/>
    <property type="molecule type" value="Genomic_DNA"/>
</dbReference>
<evidence type="ECO:0000256" key="1">
    <source>
        <dbReference type="SAM" id="MobiDB-lite"/>
    </source>
</evidence>
<name>A0AAV7RWZ0_PLEWA</name>
<comment type="caution">
    <text evidence="2">The sequence shown here is derived from an EMBL/GenBank/DDBJ whole genome shotgun (WGS) entry which is preliminary data.</text>
</comment>
<reference evidence="2" key="1">
    <citation type="journal article" date="2022" name="bioRxiv">
        <title>Sequencing and chromosome-scale assembly of the giantPleurodeles waltlgenome.</title>
        <authorList>
            <person name="Brown T."/>
            <person name="Elewa A."/>
            <person name="Iarovenko S."/>
            <person name="Subramanian E."/>
            <person name="Araus A.J."/>
            <person name="Petzold A."/>
            <person name="Susuki M."/>
            <person name="Suzuki K.-i.T."/>
            <person name="Hayashi T."/>
            <person name="Toyoda A."/>
            <person name="Oliveira C."/>
            <person name="Osipova E."/>
            <person name="Leigh N.D."/>
            <person name="Simon A."/>
            <person name="Yun M.H."/>
        </authorList>
    </citation>
    <scope>NUCLEOTIDE SEQUENCE</scope>
    <source>
        <strain evidence="2">20211129_DDA</strain>
        <tissue evidence="2">Liver</tissue>
    </source>
</reference>
<gene>
    <name evidence="2" type="ORF">NDU88_008855</name>
</gene>
<protein>
    <submittedName>
        <fullName evidence="2">Uncharacterized protein</fullName>
    </submittedName>
</protein>
<proteinExistence type="predicted"/>
<dbReference type="Proteomes" id="UP001066276">
    <property type="component" value="Chromosome 5"/>
</dbReference>
<evidence type="ECO:0000313" key="3">
    <source>
        <dbReference type="Proteomes" id="UP001066276"/>
    </source>
</evidence>
<organism evidence="2 3">
    <name type="scientific">Pleurodeles waltl</name>
    <name type="common">Iberian ribbed newt</name>
    <dbReference type="NCBI Taxonomy" id="8319"/>
    <lineage>
        <taxon>Eukaryota</taxon>
        <taxon>Metazoa</taxon>
        <taxon>Chordata</taxon>
        <taxon>Craniata</taxon>
        <taxon>Vertebrata</taxon>
        <taxon>Euteleostomi</taxon>
        <taxon>Amphibia</taxon>
        <taxon>Batrachia</taxon>
        <taxon>Caudata</taxon>
        <taxon>Salamandroidea</taxon>
        <taxon>Salamandridae</taxon>
        <taxon>Pleurodelinae</taxon>
        <taxon>Pleurodeles</taxon>
    </lineage>
</organism>
<keyword evidence="3" id="KW-1185">Reference proteome</keyword>
<accession>A0AAV7RWZ0</accession>